<keyword evidence="13" id="KW-0511">Multifunctional enzyme</keyword>
<dbReference type="InterPro" id="IPR038200">
    <property type="entry name" value="GW_dom_sf"/>
</dbReference>
<evidence type="ECO:0000256" key="16">
    <source>
        <dbReference type="SAM" id="MobiDB-lite"/>
    </source>
</evidence>
<comment type="similarity">
    <text evidence="4">In the C-terminal section; belongs to the glycosyl hydrolase 73 family.</text>
</comment>
<proteinExistence type="inferred from homology"/>
<feature type="domain" description="GW" evidence="18">
    <location>
        <begin position="1033"/>
        <end position="1115"/>
    </location>
</feature>
<dbReference type="RefSeq" id="WP_198092837.1">
    <property type="nucleotide sequence ID" value="NZ_JAEDAQ010000014.1"/>
</dbReference>
<feature type="compositionally biased region" description="Polar residues" evidence="16">
    <location>
        <begin position="106"/>
        <end position="119"/>
    </location>
</feature>
<name>A0ABS0QQS9_9STAP</name>
<evidence type="ECO:0000256" key="12">
    <source>
        <dbReference type="ARBA" id="ARBA00022801"/>
    </source>
</evidence>
<dbReference type="EC" id="3.2.1.96" evidence="7"/>
<dbReference type="CDD" id="cd06583">
    <property type="entry name" value="PGRP"/>
    <property type="match status" value="1"/>
</dbReference>
<reference evidence="19 20" key="1">
    <citation type="submission" date="2020-12" db="EMBL/GenBank/DDBJ databases">
        <title>Genomic analysis of Staphylococcus felis from a cat with skin infection.</title>
        <authorList>
            <person name="Aslantas O."/>
            <person name="Keskin O."/>
            <person name="Buyukaltay K."/>
            <person name="Gullu Yucetepe A."/>
        </authorList>
    </citation>
    <scope>NUCLEOTIDE SEQUENCE [LARGE SCALE GENOMIC DNA]</scope>
    <source>
        <strain evidence="19 20">HARRANVET</strain>
    </source>
</reference>
<dbReference type="Pfam" id="PF01832">
    <property type="entry name" value="Glucosaminidase"/>
    <property type="match status" value="1"/>
</dbReference>
<comment type="subcellular location">
    <subcellularLocation>
        <location evidence="2">Secreted</location>
    </subcellularLocation>
</comment>
<keyword evidence="12" id="KW-0378">Hydrolase</keyword>
<dbReference type="InterPro" id="IPR002901">
    <property type="entry name" value="MGlyc_endo_b_GlcNAc-like_dom"/>
</dbReference>
<feature type="compositionally biased region" description="Polar residues" evidence="16">
    <location>
        <begin position="132"/>
        <end position="260"/>
    </location>
</feature>
<dbReference type="PANTHER" id="PTHR47490:SF2">
    <property type="entry name" value="PROTEIN BLISTER"/>
    <property type="match status" value="1"/>
</dbReference>
<evidence type="ECO:0000256" key="17">
    <source>
        <dbReference type="SAM" id="SignalP"/>
    </source>
</evidence>
<feature type="compositionally biased region" description="Polar residues" evidence="16">
    <location>
        <begin position="1020"/>
        <end position="1039"/>
    </location>
</feature>
<keyword evidence="14" id="KW-0961">Cell wall biogenesis/degradation</keyword>
<feature type="region of interest" description="Disordered" evidence="16">
    <location>
        <begin position="27"/>
        <end position="321"/>
    </location>
</feature>
<dbReference type="EC" id="3.5.1.28" evidence="6"/>
<dbReference type="Gene3D" id="1.10.530.10">
    <property type="match status" value="1"/>
</dbReference>
<feature type="region of interest" description="Disordered" evidence="16">
    <location>
        <begin position="1016"/>
        <end position="1039"/>
    </location>
</feature>
<evidence type="ECO:0000256" key="7">
    <source>
        <dbReference type="ARBA" id="ARBA00012566"/>
    </source>
</evidence>
<evidence type="ECO:0000256" key="14">
    <source>
        <dbReference type="ARBA" id="ARBA00023316"/>
    </source>
</evidence>
<keyword evidence="20" id="KW-1185">Reference proteome</keyword>
<feature type="compositionally biased region" description="Polar residues" evidence="16">
    <location>
        <begin position="31"/>
        <end position="93"/>
    </location>
</feature>
<evidence type="ECO:0000256" key="2">
    <source>
        <dbReference type="ARBA" id="ARBA00004613"/>
    </source>
</evidence>
<dbReference type="SMART" id="SM00644">
    <property type="entry name" value="Ami_2"/>
    <property type="match status" value="1"/>
</dbReference>
<evidence type="ECO:0000259" key="18">
    <source>
        <dbReference type="PROSITE" id="PS51780"/>
    </source>
</evidence>
<evidence type="ECO:0000256" key="13">
    <source>
        <dbReference type="ARBA" id="ARBA00023268"/>
    </source>
</evidence>
<evidence type="ECO:0000313" key="20">
    <source>
        <dbReference type="Proteomes" id="UP000597038"/>
    </source>
</evidence>
<dbReference type="PROSITE" id="PS51780">
    <property type="entry name" value="GW"/>
    <property type="match status" value="7"/>
</dbReference>
<dbReference type="EMBL" id="JAEDAQ010000014">
    <property type="protein sequence ID" value="MBH9581501.1"/>
    <property type="molecule type" value="Genomic_DNA"/>
</dbReference>
<gene>
    <name evidence="19" type="ORF">I9026_08955</name>
</gene>
<sequence length="1356" mass="148759">MAKKIGYKTSSIIALTLAGAGITAHNADAAEQNSTSQATPQNVLDDQTSLDQAEQTKSDVTSLQQGVVSTQQYKDPTQVQTLDQDSPSGQSTPDEIVLFDTEDSSVNDNTSQEQTNSIDTHSEAEVPEAEYNSLQENQATDNTEANTTPVANQNTESQSEDNTQSDATQVANQNTESQSKDNTQTDAAQVANQNTDTQSKDNTQTDAAQVANQNADTQSKDNTQTHAAQAVNQNTDAQPKDSAQSDATQVVNQNTESQPKGSARAVEQPKATQPTSTKQVQSTQQPVAKSVQQPKNISSNQAKTTETTAEKRIPTSGTAFRSATTSKPVAYAMNSNRPAAYQPKVKSKINDYIRKQKFSVPRYEEDYSSYFPKYGYRNGVGKPEGIIIHDTANDRSTINDEISYMKRNYQSAFVHGFIDGQRIVETQPTDYLAWGAGPIANERYIHIELVHVHDSNSFARQMNNMADYAATNLQYYGLKPDSAENDGRGTVWTHNAVSQWLGGTDHVDPHGYLRAHGYSYDELYDLINEKYQVKMGLASPAYSTGSTTPSTPSTGSSQSKLSVSANTGYLRINTKNSGLYTTVYDQSGKSTNATNQTLKVTKKASLNGQNFYLASNAKTNALLGWVKTGDATYQAAQGVKSINHSYQVKPKTVVYSVPWGTKSQVLGTTHATSNQTLKATKSQVVGGTQWLYGTVGKLTGWINSANTVQKTTPQSSTLKVTTDTGVGRIKSTNGGLYASVYDQAGKTTRSTNLTLNVSKKAKLGDKAFYLVSDYATGTNIGWVKQSDVDYRTTKPATAHHKVYTIPSGTKLYQVPWGTSRQVAGTVSGQGSQIFTASQQRQIGNATYVFGKVKNISGWVNQNKLSASTASSLVTKAVSKMGQVHPSTSGMKTSVYDQQSKDTSRYNDKAYKVVKEASLNNDNYVLLQSGNTPLGWFKASDVNTKSLSKEQKISGQYTVHSQNGGLYAVPWGTSKQRIDTLRNLTNNLFTATKKVNVGDMTYLFGNVNKKTGWINEKDVSPKSTASKPSSLRTATTPSNTTAKSNLKEDYFVTNKKGYYYAKPDNKTKLGSLSSYFETLFTIQQSKLAQGITWYYGHFNDGRNAWLKASDLRSILVHYYQSPLTLNEALKKQYALTPKPQTQHTPGTWEDATLDETRRAMDTTKSAKDPTQMYQFLKLDQSQGLSASQLNKLLAGKGILAGQGEAFRQASSKYNINEIYLISHAFLETGNGTSKLANGGYVDKNNNIITNGKVKYYNMFGIGAYDQDALRNGFKAAERYGWDTVSKAIIGGAQFIRERYIDVGQNTLYRMRWNPQNPATHQYATDISWAKSNASRIKGFYDLIGEKGKYFDIDNYKK</sequence>
<dbReference type="InterPro" id="IPR044194">
    <property type="entry name" value="BLISTER"/>
</dbReference>
<feature type="domain" description="GW" evidence="18">
    <location>
        <begin position="719"/>
        <end position="793"/>
    </location>
</feature>
<dbReference type="PANTHER" id="PTHR47490">
    <property type="entry name" value="PROTEIN BLISTER"/>
    <property type="match status" value="1"/>
</dbReference>
<evidence type="ECO:0000256" key="3">
    <source>
        <dbReference type="ARBA" id="ARBA00006088"/>
    </source>
</evidence>
<protein>
    <recommendedName>
        <fullName evidence="8">Bifunctional autolysin</fullName>
        <ecNumber evidence="7">3.2.1.96</ecNumber>
        <ecNumber evidence="6">3.5.1.28</ecNumber>
    </recommendedName>
</protein>
<evidence type="ECO:0000256" key="4">
    <source>
        <dbReference type="ARBA" id="ARBA00007974"/>
    </source>
</evidence>
<dbReference type="InterPro" id="IPR002502">
    <property type="entry name" value="Amidase_domain"/>
</dbReference>
<feature type="signal peptide" evidence="17">
    <location>
        <begin position="1"/>
        <end position="29"/>
    </location>
</feature>
<evidence type="ECO:0000256" key="8">
    <source>
        <dbReference type="ARBA" id="ARBA00016987"/>
    </source>
</evidence>
<dbReference type="Gene3D" id="3.40.80.10">
    <property type="entry name" value="Peptidoglycan recognition protein-like"/>
    <property type="match status" value="1"/>
</dbReference>
<dbReference type="SUPFAM" id="SSF55846">
    <property type="entry name" value="N-acetylmuramoyl-L-alanine amidase-like"/>
    <property type="match status" value="1"/>
</dbReference>
<feature type="domain" description="GW" evidence="18">
    <location>
        <begin position="638"/>
        <end position="712"/>
    </location>
</feature>
<comment type="similarity">
    <text evidence="3">In the N-terminal section; belongs to the N-acetylmuramoyl-L-alanine amidase 2 family.</text>
</comment>
<dbReference type="InterPro" id="IPR036505">
    <property type="entry name" value="Amidase/PGRP_sf"/>
</dbReference>
<dbReference type="Pfam" id="PF13457">
    <property type="entry name" value="GW"/>
    <property type="match status" value="7"/>
</dbReference>
<feature type="compositionally biased region" description="Polar residues" evidence="16">
    <location>
        <begin position="270"/>
        <end position="307"/>
    </location>
</feature>
<dbReference type="SUPFAM" id="SSF82057">
    <property type="entry name" value="Prokaryotic SH3-related domain"/>
    <property type="match status" value="1"/>
</dbReference>
<dbReference type="Proteomes" id="UP000597038">
    <property type="component" value="Unassembled WGS sequence"/>
</dbReference>
<evidence type="ECO:0000256" key="11">
    <source>
        <dbReference type="ARBA" id="ARBA00022737"/>
    </source>
</evidence>
<evidence type="ECO:0000313" key="19">
    <source>
        <dbReference type="EMBL" id="MBH9581501.1"/>
    </source>
</evidence>
<evidence type="ECO:0000256" key="5">
    <source>
        <dbReference type="ARBA" id="ARBA00011697"/>
    </source>
</evidence>
<evidence type="ECO:0000256" key="6">
    <source>
        <dbReference type="ARBA" id="ARBA00011901"/>
    </source>
</evidence>
<comment type="catalytic activity">
    <reaction evidence="1">
        <text>Hydrolyzes the link between N-acetylmuramoyl residues and L-amino acid residues in certain cell-wall glycopeptides.</text>
        <dbReference type="EC" id="3.5.1.28"/>
    </reaction>
</comment>
<comment type="caution">
    <text evidence="19">The sequence shown here is derived from an EMBL/GenBank/DDBJ whole genome shotgun (WGS) entry which is preliminary data.</text>
</comment>
<accession>A0ABS0QQS9</accession>
<comment type="subunit">
    <text evidence="5">Oligomer; forms a ring structure at the cell surface which is important for efficient partitioning of daughter cells after cell division.</text>
</comment>
<dbReference type="SMART" id="SM00047">
    <property type="entry name" value="LYZ2"/>
    <property type="match status" value="1"/>
</dbReference>
<feature type="chain" id="PRO_5045283254" description="Bifunctional autolysin" evidence="17">
    <location>
        <begin position="30"/>
        <end position="1356"/>
    </location>
</feature>
<comment type="catalytic activity">
    <reaction evidence="15">
        <text>an N(4)-(oligosaccharide-(1-&gt;3)-[oligosaccharide-(1-&gt;6)]-beta-D-Man-(1-&gt;4)-beta-D-GlcNAc-(1-&gt;4)-alpha-D-GlcNAc)-L-asparaginyl-[protein] + H2O = an oligosaccharide-(1-&gt;3)-[oligosaccharide-(1-&gt;6)]-beta-D-Man-(1-&gt;4)-D-GlcNAc + N(4)-(N-acetyl-beta-D-glucosaminyl)-L-asparaginyl-[protein]</text>
        <dbReference type="Rhea" id="RHEA:73067"/>
        <dbReference type="Rhea" id="RHEA-COMP:12603"/>
        <dbReference type="Rhea" id="RHEA-COMP:18176"/>
        <dbReference type="ChEBI" id="CHEBI:15377"/>
        <dbReference type="ChEBI" id="CHEBI:132248"/>
        <dbReference type="ChEBI" id="CHEBI:192714"/>
        <dbReference type="ChEBI" id="CHEBI:192715"/>
        <dbReference type="EC" id="3.2.1.96"/>
    </reaction>
</comment>
<keyword evidence="10 17" id="KW-0732">Signal</keyword>
<dbReference type="InterPro" id="IPR025987">
    <property type="entry name" value="GW_dom"/>
</dbReference>
<evidence type="ECO:0000256" key="9">
    <source>
        <dbReference type="ARBA" id="ARBA00022525"/>
    </source>
</evidence>
<evidence type="ECO:0000256" key="10">
    <source>
        <dbReference type="ARBA" id="ARBA00022729"/>
    </source>
</evidence>
<feature type="domain" description="GW" evidence="18">
    <location>
        <begin position="873"/>
        <end position="946"/>
    </location>
</feature>
<feature type="domain" description="GW" evidence="18">
    <location>
        <begin position="562"/>
        <end position="636"/>
    </location>
</feature>
<evidence type="ECO:0000256" key="15">
    <source>
        <dbReference type="ARBA" id="ARBA00034414"/>
    </source>
</evidence>
<keyword evidence="9" id="KW-0964">Secreted</keyword>
<keyword evidence="11" id="KW-0677">Repeat</keyword>
<dbReference type="Gene3D" id="2.30.30.170">
    <property type="match status" value="7"/>
</dbReference>
<feature type="domain" description="GW" evidence="18">
    <location>
        <begin position="948"/>
        <end position="1023"/>
    </location>
</feature>
<organism evidence="19 20">
    <name type="scientific">Staphylococcus felis</name>
    <dbReference type="NCBI Taxonomy" id="46127"/>
    <lineage>
        <taxon>Bacteria</taxon>
        <taxon>Bacillati</taxon>
        <taxon>Bacillota</taxon>
        <taxon>Bacilli</taxon>
        <taxon>Bacillales</taxon>
        <taxon>Staphylococcaceae</taxon>
        <taxon>Staphylococcus</taxon>
    </lineage>
</organism>
<evidence type="ECO:0000256" key="1">
    <source>
        <dbReference type="ARBA" id="ARBA00001561"/>
    </source>
</evidence>
<feature type="domain" description="GW" evidence="18">
    <location>
        <begin position="795"/>
        <end position="869"/>
    </location>
</feature>